<dbReference type="Pfam" id="PF13041">
    <property type="entry name" value="PPR_2"/>
    <property type="match status" value="1"/>
</dbReference>
<dbReference type="AlphaFoldDB" id="A0A813M225"/>
<dbReference type="PANTHER" id="PTHR47936:SF1">
    <property type="entry name" value="PENTATRICOPEPTIDE REPEAT-CONTAINING PROTEIN GUN1, CHLOROPLASTIC"/>
    <property type="match status" value="1"/>
</dbReference>
<dbReference type="EMBL" id="CAJNNW010037399">
    <property type="protein sequence ID" value="CAE8741511.1"/>
    <property type="molecule type" value="Genomic_DNA"/>
</dbReference>
<dbReference type="InterPro" id="IPR011990">
    <property type="entry name" value="TPR-like_helical_dom_sf"/>
</dbReference>
<organism evidence="3 4">
    <name type="scientific">Polarella glacialis</name>
    <name type="common">Dinoflagellate</name>
    <dbReference type="NCBI Taxonomy" id="89957"/>
    <lineage>
        <taxon>Eukaryota</taxon>
        <taxon>Sar</taxon>
        <taxon>Alveolata</taxon>
        <taxon>Dinophyceae</taxon>
        <taxon>Suessiales</taxon>
        <taxon>Suessiaceae</taxon>
        <taxon>Polarella</taxon>
    </lineage>
</organism>
<protein>
    <recommendedName>
        <fullName evidence="5">Pentacotripeptide-repeat region of PRORP domain-containing protein</fullName>
    </recommendedName>
</protein>
<evidence type="ECO:0008006" key="5">
    <source>
        <dbReference type="Google" id="ProtNLM"/>
    </source>
</evidence>
<feature type="repeat" description="PPR" evidence="2">
    <location>
        <begin position="222"/>
        <end position="256"/>
    </location>
</feature>
<proteinExistence type="predicted"/>
<dbReference type="Pfam" id="PF01535">
    <property type="entry name" value="PPR"/>
    <property type="match status" value="1"/>
</dbReference>
<accession>A0A813M225</accession>
<dbReference type="Proteomes" id="UP000626109">
    <property type="component" value="Unassembled WGS sequence"/>
</dbReference>
<evidence type="ECO:0000256" key="1">
    <source>
        <dbReference type="ARBA" id="ARBA00022737"/>
    </source>
</evidence>
<dbReference type="NCBIfam" id="TIGR00756">
    <property type="entry name" value="PPR"/>
    <property type="match status" value="4"/>
</dbReference>
<gene>
    <name evidence="3" type="ORF">PGLA2088_LOCUS50508</name>
</gene>
<dbReference type="InterPro" id="IPR002885">
    <property type="entry name" value="PPR_rpt"/>
</dbReference>
<dbReference type="PANTHER" id="PTHR47936">
    <property type="entry name" value="PPR_LONG DOMAIN-CONTAINING PROTEIN"/>
    <property type="match status" value="1"/>
</dbReference>
<feature type="repeat" description="PPR" evidence="2">
    <location>
        <begin position="433"/>
        <end position="463"/>
    </location>
</feature>
<dbReference type="Pfam" id="PF13812">
    <property type="entry name" value="PPR_3"/>
    <property type="match status" value="1"/>
</dbReference>
<evidence type="ECO:0000256" key="2">
    <source>
        <dbReference type="PROSITE-ProRule" id="PRU00708"/>
    </source>
</evidence>
<sequence>MRGRRLRRLPERRTPKTCTLLVLASVSAAVPCFAIHSASYGRHVAQRQFAGSGLASQVLLSSSTDASRGGAQNSSRKSTTALFGSLGAAALAAGLTALTAARKARAMPVELEELEQEAAQEVSTEDLLAAIKEARSQQRDVIEVLQERNLIVSDELFVQALQAFRLLKMYDEVLTLFTIFEGIYTDQVAAYAERLCACEALSRASSVFAVFESMRAVGLQPDLRCFNIVLKVHAHNKSWKGTMRLLEEMKTDEIQPDVQSFDYALSSCPTRKNWDVTLRLLQTMRLMEVRPNLSCYRSAMHALSYSPKWDDALKVYNEMRESGFVPDEDILRYFLRACFNSPFENDAIKVFKELETDSTLILTQVHFDMAINICEASGQWMEVLALASSMGARGVSPHSATCNVVLKACVELGKWEVALKLLETMERDGTDLDPFAYSTVLVACGRAEQWDEVLRLYNELKERAPGLLELDMAFQAITALCQLGRAGDAMLLYREGLQKGLGKRLWQRRRLGSDPVILDARGLSPDSAGIAVRAALEDFVQEADGVAVSSGNARLGALAGFLPTEPSDIVVAVDDESFEGEMPHADSTATGVLDVIKEMMGPDVKVQCARNPFASVKIPGAELQAFLAQRVK</sequence>
<dbReference type="PROSITE" id="PS51375">
    <property type="entry name" value="PPR"/>
    <property type="match status" value="4"/>
</dbReference>
<comment type="caution">
    <text evidence="3">The sequence shown here is derived from an EMBL/GenBank/DDBJ whole genome shotgun (WGS) entry which is preliminary data.</text>
</comment>
<evidence type="ECO:0000313" key="4">
    <source>
        <dbReference type="Proteomes" id="UP000626109"/>
    </source>
</evidence>
<evidence type="ECO:0000313" key="3">
    <source>
        <dbReference type="EMBL" id="CAE8741511.1"/>
    </source>
</evidence>
<keyword evidence="1" id="KW-0677">Repeat</keyword>
<feature type="repeat" description="PPR" evidence="2">
    <location>
        <begin position="398"/>
        <end position="432"/>
    </location>
</feature>
<dbReference type="SUPFAM" id="SSF48452">
    <property type="entry name" value="TPR-like"/>
    <property type="match status" value="1"/>
</dbReference>
<reference evidence="3" key="1">
    <citation type="submission" date="2021-02" db="EMBL/GenBank/DDBJ databases">
        <authorList>
            <person name="Dougan E. K."/>
            <person name="Rhodes N."/>
            <person name="Thang M."/>
            <person name="Chan C."/>
        </authorList>
    </citation>
    <scope>NUCLEOTIDE SEQUENCE</scope>
</reference>
<name>A0A813M225_POLGL</name>
<dbReference type="Gene3D" id="1.25.40.10">
    <property type="entry name" value="Tetratricopeptide repeat domain"/>
    <property type="match status" value="3"/>
</dbReference>
<feature type="repeat" description="PPR" evidence="2">
    <location>
        <begin position="292"/>
        <end position="326"/>
    </location>
</feature>